<dbReference type="AlphaFoldDB" id="A0A3S4V004"/>
<gene>
    <name evidence="11" type="ORF">NCTC13652_02756</name>
</gene>
<evidence type="ECO:0000256" key="4">
    <source>
        <dbReference type="ARBA" id="ARBA00022679"/>
    </source>
</evidence>
<dbReference type="EMBL" id="LR134473">
    <property type="protein sequence ID" value="VEI04524.1"/>
    <property type="molecule type" value="Genomic_DNA"/>
</dbReference>
<feature type="transmembrane region" description="Helical" evidence="9">
    <location>
        <begin position="383"/>
        <end position="404"/>
    </location>
</feature>
<evidence type="ECO:0000313" key="12">
    <source>
        <dbReference type="Proteomes" id="UP000277858"/>
    </source>
</evidence>
<evidence type="ECO:0000256" key="5">
    <source>
        <dbReference type="ARBA" id="ARBA00022692"/>
    </source>
</evidence>
<evidence type="ECO:0000256" key="7">
    <source>
        <dbReference type="ARBA" id="ARBA00023136"/>
    </source>
</evidence>
<dbReference type="GO" id="GO:0009103">
    <property type="term" value="P:lipopolysaccharide biosynthetic process"/>
    <property type="evidence" value="ECO:0007669"/>
    <property type="project" value="UniProtKB-ARBA"/>
</dbReference>
<dbReference type="GO" id="GO:0010041">
    <property type="term" value="P:response to iron(III) ion"/>
    <property type="evidence" value="ECO:0007669"/>
    <property type="project" value="TreeGrafter"/>
</dbReference>
<dbReference type="STRING" id="1122997.GCA_000425285_02545"/>
<keyword evidence="3 11" id="KW-0328">Glycosyltransferase</keyword>
<evidence type="ECO:0000256" key="8">
    <source>
        <dbReference type="SAM" id="MobiDB-lite"/>
    </source>
</evidence>
<name>A0A3S4V004_9ACTN</name>
<comment type="subcellular location">
    <subcellularLocation>
        <location evidence="1">Cell membrane</location>
        <topology evidence="1">Multi-pass membrane protein</topology>
    </subcellularLocation>
</comment>
<keyword evidence="4 11" id="KW-0808">Transferase</keyword>
<dbReference type="InterPro" id="IPR038731">
    <property type="entry name" value="RgtA/B/C-like"/>
</dbReference>
<organism evidence="11 12">
    <name type="scientific">Acidipropionibacterium jensenii</name>
    <dbReference type="NCBI Taxonomy" id="1749"/>
    <lineage>
        <taxon>Bacteria</taxon>
        <taxon>Bacillati</taxon>
        <taxon>Actinomycetota</taxon>
        <taxon>Actinomycetes</taxon>
        <taxon>Propionibacteriales</taxon>
        <taxon>Propionibacteriaceae</taxon>
        <taxon>Acidipropionibacterium</taxon>
    </lineage>
</organism>
<feature type="compositionally biased region" description="Gly residues" evidence="8">
    <location>
        <begin position="577"/>
        <end position="601"/>
    </location>
</feature>
<accession>A0A3S4V004</accession>
<feature type="transmembrane region" description="Helical" evidence="9">
    <location>
        <begin position="200"/>
        <end position="219"/>
    </location>
</feature>
<dbReference type="Proteomes" id="UP000277858">
    <property type="component" value="Chromosome"/>
</dbReference>
<dbReference type="PANTHER" id="PTHR33908:SF3">
    <property type="entry name" value="UNDECAPRENYL PHOSPHATE-ALPHA-4-AMINO-4-DEOXY-L-ARABINOSE ARABINOSYL TRANSFERASE"/>
    <property type="match status" value="1"/>
</dbReference>
<sequence>MSGVTAPQDAARNSTTRDPTTLDTTAQDAASQNTTAQDTTAQDAASQDPTERRAALRAGARGGSRRSSLRAGRVWRAASLGLLLLAIGCLYIIGLSASGWANSFYSAAAQAASQSWKALFFGSSDAANFITVDKPPAFLWIIGISVRIFGVNSWAILVPEALEGVAAAAVLYVTVRRVLAHGGWRDVTPETSALHNRAHWAAMGATAVFATVPSATLMFRYNNPDALLTLLLVVATYCVLRACEKGSRGWLAWAGTAVGFAFLTKMLQSFLVLPALLIAYVITAPRSWRHKLVDLLTALGTMVLSAGWYIAVFELVPASSRPYMGGSQTNSFLELVLGYNGLGRITGNETGSVVPGGTTGAGSWGRTGITRLFDGTSAGMVTWLIPAALILSVTAVVLIGRRGWVGLSTRRLDPSNARSTPSTQTLAGVIATAGSLVVTALTFSFMSGIYHDYYTVALAPWIGGAVGLGAAVCWQHRDRWTGRIALAASTAVTAGYAIYLLSQAGGAWMILAAAVGVAGLVASLGLLLGPLLPAGIARASLAIAPAAGLAGPVGYSVNTAVTPHTGAIITAGPVSSGQGGGPGGAGGQAGRTSRGGPGGQAGQRQPQNGQGGPGQSGTGSTRTGRTPGAGQTGGRPNGMAAGQSTGGTNGSTPARQGGRPGSTGGGMGGLNGSAQVSTAARTLLSSGAGSYTWVAAVTQVEQRRQLPARHRLSSDGRRRLQRHGPGAHAEPVQTAGGAGKDPLLHLHRLRRRRRIQRRLRIHHLRFQRQLRDLHLGRQELHGTVRGRHINL</sequence>
<keyword evidence="12" id="KW-1185">Reference proteome</keyword>
<feature type="domain" description="Glycosyltransferase RgtA/B/C/D-like" evidence="10">
    <location>
        <begin position="133"/>
        <end position="180"/>
    </location>
</feature>
<evidence type="ECO:0000256" key="2">
    <source>
        <dbReference type="ARBA" id="ARBA00022475"/>
    </source>
</evidence>
<dbReference type="GO" id="GO:0016763">
    <property type="term" value="F:pentosyltransferase activity"/>
    <property type="evidence" value="ECO:0007669"/>
    <property type="project" value="TreeGrafter"/>
</dbReference>
<feature type="transmembrane region" description="Helical" evidence="9">
    <location>
        <begin position="74"/>
        <end position="94"/>
    </location>
</feature>
<feature type="transmembrane region" description="Helical" evidence="9">
    <location>
        <begin position="295"/>
        <end position="316"/>
    </location>
</feature>
<feature type="compositionally biased region" description="Low complexity" evidence="8">
    <location>
        <begin position="618"/>
        <end position="629"/>
    </location>
</feature>
<evidence type="ECO:0000256" key="3">
    <source>
        <dbReference type="ARBA" id="ARBA00022676"/>
    </source>
</evidence>
<feature type="transmembrane region" description="Helical" evidence="9">
    <location>
        <begin position="484"/>
        <end position="501"/>
    </location>
</feature>
<evidence type="ECO:0000259" key="10">
    <source>
        <dbReference type="Pfam" id="PF13231"/>
    </source>
</evidence>
<keyword evidence="7 9" id="KW-0472">Membrane</keyword>
<keyword evidence="6 9" id="KW-1133">Transmembrane helix</keyword>
<dbReference type="Pfam" id="PF13231">
    <property type="entry name" value="PMT_2"/>
    <property type="match status" value="2"/>
</dbReference>
<feature type="compositionally biased region" description="Gly residues" evidence="8">
    <location>
        <begin position="658"/>
        <end position="671"/>
    </location>
</feature>
<feature type="region of interest" description="Disordered" evidence="8">
    <location>
        <begin position="569"/>
        <end position="673"/>
    </location>
</feature>
<keyword evidence="5 9" id="KW-0812">Transmembrane</keyword>
<feature type="transmembrane region" description="Helical" evidence="9">
    <location>
        <begin position="262"/>
        <end position="283"/>
    </location>
</feature>
<feature type="domain" description="Glycosyltransferase RgtA/B/C/D-like" evidence="10">
    <location>
        <begin position="199"/>
        <end position="305"/>
    </location>
</feature>
<evidence type="ECO:0000256" key="9">
    <source>
        <dbReference type="SAM" id="Phobius"/>
    </source>
</evidence>
<feature type="region of interest" description="Disordered" evidence="8">
    <location>
        <begin position="1"/>
        <end position="61"/>
    </location>
</feature>
<protein>
    <submittedName>
        <fullName evidence="11">Dolichyl-phosphate-mannose-protein mannosyltransferase</fullName>
    </submittedName>
</protein>
<feature type="compositionally biased region" description="Low complexity" evidence="8">
    <location>
        <begin position="16"/>
        <end position="48"/>
    </location>
</feature>
<dbReference type="PANTHER" id="PTHR33908">
    <property type="entry name" value="MANNOSYLTRANSFERASE YKCB-RELATED"/>
    <property type="match status" value="1"/>
</dbReference>
<feature type="transmembrane region" description="Helical" evidence="9">
    <location>
        <begin position="453"/>
        <end position="472"/>
    </location>
</feature>
<feature type="transmembrane region" description="Helical" evidence="9">
    <location>
        <begin position="507"/>
        <end position="528"/>
    </location>
</feature>
<proteinExistence type="predicted"/>
<evidence type="ECO:0000313" key="11">
    <source>
        <dbReference type="EMBL" id="VEI04524.1"/>
    </source>
</evidence>
<feature type="transmembrane region" description="Helical" evidence="9">
    <location>
        <begin position="425"/>
        <end position="447"/>
    </location>
</feature>
<evidence type="ECO:0000256" key="1">
    <source>
        <dbReference type="ARBA" id="ARBA00004651"/>
    </source>
</evidence>
<evidence type="ECO:0000256" key="6">
    <source>
        <dbReference type="ARBA" id="ARBA00022989"/>
    </source>
</evidence>
<reference evidence="11 12" key="1">
    <citation type="submission" date="2018-12" db="EMBL/GenBank/DDBJ databases">
        <authorList>
            <consortium name="Pathogen Informatics"/>
        </authorList>
    </citation>
    <scope>NUCLEOTIDE SEQUENCE [LARGE SCALE GENOMIC DNA]</scope>
    <source>
        <strain evidence="11 12">NCTC13652</strain>
    </source>
</reference>
<dbReference type="GO" id="GO:0005886">
    <property type="term" value="C:plasma membrane"/>
    <property type="evidence" value="ECO:0007669"/>
    <property type="project" value="UniProtKB-SubCell"/>
</dbReference>
<dbReference type="InterPro" id="IPR050297">
    <property type="entry name" value="LipidA_mod_glycosyltrf_83"/>
</dbReference>
<dbReference type="OrthoDB" id="5241882at2"/>
<feature type="region of interest" description="Disordered" evidence="8">
    <location>
        <begin position="704"/>
        <end position="740"/>
    </location>
</feature>
<feature type="transmembrane region" description="Helical" evidence="9">
    <location>
        <begin position="137"/>
        <end position="157"/>
    </location>
</feature>
<keyword evidence="2" id="KW-1003">Cell membrane</keyword>